<dbReference type="EC" id="3.2.1.22" evidence="2"/>
<dbReference type="Proteomes" id="UP000271337">
    <property type="component" value="Unassembled WGS sequence"/>
</dbReference>
<feature type="domain" description="Glycoside-hydrolase family GH114 TIM-barrel" evidence="4">
    <location>
        <begin position="138"/>
        <end position="377"/>
    </location>
</feature>
<feature type="transmembrane region" description="Helical" evidence="3">
    <location>
        <begin position="72"/>
        <end position="94"/>
    </location>
</feature>
<dbReference type="AlphaFoldDB" id="A0A3M6YNN7"/>
<reference evidence="5 6" key="1">
    <citation type="journal article" date="2018" name="BMC Genomics">
        <title>Genomic evidence for intraspecific hybridization in a clonal and extremely halotolerant yeast.</title>
        <authorList>
            <person name="Gostincar C."/>
            <person name="Stajich J.E."/>
            <person name="Zupancic J."/>
            <person name="Zalar P."/>
            <person name="Gunde-Cimerman N."/>
        </authorList>
    </citation>
    <scope>NUCLEOTIDE SEQUENCE [LARGE SCALE GENOMIC DNA]</scope>
    <source>
        <strain evidence="5 6">EXF-6669</strain>
    </source>
</reference>
<protein>
    <recommendedName>
        <fullName evidence="2">alpha-galactosidase</fullName>
        <ecNumber evidence="2">3.2.1.22</ecNumber>
    </recommendedName>
</protein>
<dbReference type="Pfam" id="PF03537">
    <property type="entry name" value="Glyco_hydro_114"/>
    <property type="match status" value="1"/>
</dbReference>
<accession>A0A3M6YNN7</accession>
<keyword evidence="3" id="KW-0472">Membrane</keyword>
<dbReference type="InterPro" id="IPR004352">
    <property type="entry name" value="GH114_TIM-barrel"/>
</dbReference>
<evidence type="ECO:0000259" key="4">
    <source>
        <dbReference type="Pfam" id="PF03537"/>
    </source>
</evidence>
<dbReference type="SUPFAM" id="SSF51445">
    <property type="entry name" value="(Trans)glycosidases"/>
    <property type="match status" value="1"/>
</dbReference>
<proteinExistence type="predicted"/>
<dbReference type="InterPro" id="IPR017853">
    <property type="entry name" value="GH"/>
</dbReference>
<keyword evidence="3" id="KW-1133">Transmembrane helix</keyword>
<dbReference type="Gene3D" id="3.20.20.70">
    <property type="entry name" value="Aldolase class I"/>
    <property type="match status" value="1"/>
</dbReference>
<dbReference type="VEuPathDB" id="FungiDB:BTJ68_08110"/>
<feature type="non-terminal residue" evidence="5">
    <location>
        <position position="1"/>
    </location>
</feature>
<keyword evidence="3" id="KW-0812">Transmembrane</keyword>
<dbReference type="EMBL" id="QWIL01001339">
    <property type="protein sequence ID" value="RMY04497.1"/>
    <property type="molecule type" value="Genomic_DNA"/>
</dbReference>
<name>A0A3M6YNN7_HORWE</name>
<comment type="caution">
    <text evidence="5">The sequence shown here is derived from an EMBL/GenBank/DDBJ whole genome shotgun (WGS) entry which is preliminary data.</text>
</comment>
<organism evidence="5 6">
    <name type="scientific">Hortaea werneckii</name>
    <name type="common">Black yeast</name>
    <name type="synonym">Cladosporium werneckii</name>
    <dbReference type="NCBI Taxonomy" id="91943"/>
    <lineage>
        <taxon>Eukaryota</taxon>
        <taxon>Fungi</taxon>
        <taxon>Dikarya</taxon>
        <taxon>Ascomycota</taxon>
        <taxon>Pezizomycotina</taxon>
        <taxon>Dothideomycetes</taxon>
        <taxon>Dothideomycetidae</taxon>
        <taxon>Mycosphaerellales</taxon>
        <taxon>Teratosphaeriaceae</taxon>
        <taxon>Hortaea</taxon>
    </lineage>
</organism>
<evidence type="ECO:0000256" key="2">
    <source>
        <dbReference type="ARBA" id="ARBA00012755"/>
    </source>
</evidence>
<dbReference type="PANTHER" id="PTHR35273">
    <property type="entry name" value="ALPHA-1,4 POLYGALACTOSAMINIDASE, PUTATIVE (AFU_ORTHOLOGUE AFUA_3G07890)-RELATED"/>
    <property type="match status" value="1"/>
</dbReference>
<dbReference type="OrthoDB" id="2108802at2759"/>
<sequence>EGTLHTLKIYGLENPLYCSPFIFAIRFNKRVAWLIHSSLGFRCCRTTHHPMETKDLYFDEASSKPRRRSLRLTSIFAIVTAAFVTISLTAGMAAEQMRAKSRTRISSEGQHMITAFARSVQPAANANNTIWQPGARATWQIVLRHPLELSPNAPAIEPDVDIFDIDLFDNPASTIDALHKLGKKVVCYFSAGSYEPYRSDSSQFRESDLGEPLDGWPDEKWLDLNSPNVRRIMADRIALARKKGCDAIDPDNIDSYNNDNGLDLEAYDSIKFIRFLSQEALANGLSIGLKNAAEIVSDIEADVQFSVVEECTEYEECGNFAPFIHANKPVFQIEYPSKSGAATVSPNMISHICGNKDDASGSDGFSTILKDYSLDGWAQYCDGDAVRTAITKR</sequence>
<dbReference type="InterPro" id="IPR013785">
    <property type="entry name" value="Aldolase_TIM"/>
</dbReference>
<dbReference type="GO" id="GO:0004557">
    <property type="term" value="F:alpha-galactosidase activity"/>
    <property type="evidence" value="ECO:0007669"/>
    <property type="project" value="UniProtKB-EC"/>
</dbReference>
<evidence type="ECO:0000313" key="6">
    <source>
        <dbReference type="Proteomes" id="UP000271337"/>
    </source>
</evidence>
<gene>
    <name evidence="5" type="ORF">D0867_10330</name>
</gene>
<evidence type="ECO:0000256" key="3">
    <source>
        <dbReference type="SAM" id="Phobius"/>
    </source>
</evidence>
<dbReference type="PANTHER" id="PTHR35273:SF2">
    <property type="entry name" value="ALPHA-GALACTOSIDASE"/>
    <property type="match status" value="1"/>
</dbReference>
<evidence type="ECO:0000313" key="5">
    <source>
        <dbReference type="EMBL" id="RMY04497.1"/>
    </source>
</evidence>
<evidence type="ECO:0000256" key="1">
    <source>
        <dbReference type="ARBA" id="ARBA00001255"/>
    </source>
</evidence>
<comment type="catalytic activity">
    <reaction evidence="1">
        <text>Hydrolysis of terminal, non-reducing alpha-D-galactose residues in alpha-D-galactosides, including galactose oligosaccharides, galactomannans and galactolipids.</text>
        <dbReference type="EC" id="3.2.1.22"/>
    </reaction>
</comment>